<keyword evidence="1" id="KW-0812">Transmembrane</keyword>
<gene>
    <name evidence="3" type="ORF">AXK61_11100</name>
</gene>
<feature type="transmembrane region" description="Helical" evidence="1">
    <location>
        <begin position="136"/>
        <end position="156"/>
    </location>
</feature>
<dbReference type="SMART" id="SM00267">
    <property type="entry name" value="GGDEF"/>
    <property type="match status" value="1"/>
</dbReference>
<name>A0A137YTN2_9ACTN</name>
<feature type="transmembrane region" description="Helical" evidence="1">
    <location>
        <begin position="162"/>
        <end position="183"/>
    </location>
</feature>
<dbReference type="InterPro" id="IPR000160">
    <property type="entry name" value="GGDEF_dom"/>
</dbReference>
<evidence type="ECO:0000313" key="3">
    <source>
        <dbReference type="EMBL" id="KXO89153.1"/>
    </source>
</evidence>
<dbReference type="Proteomes" id="UP000070409">
    <property type="component" value="Unassembled WGS sequence"/>
</dbReference>
<feature type="transmembrane region" description="Helical" evidence="1">
    <location>
        <begin position="33"/>
        <end position="53"/>
    </location>
</feature>
<dbReference type="EMBL" id="LSRE01000050">
    <property type="protein sequence ID" value="KXO89153.1"/>
    <property type="molecule type" value="Genomic_DNA"/>
</dbReference>
<dbReference type="InterPro" id="IPR029787">
    <property type="entry name" value="Nucleotide_cyclase"/>
</dbReference>
<evidence type="ECO:0000313" key="4">
    <source>
        <dbReference type="Proteomes" id="UP000070409"/>
    </source>
</evidence>
<dbReference type="NCBIfam" id="TIGR00254">
    <property type="entry name" value="GGDEF"/>
    <property type="match status" value="1"/>
</dbReference>
<evidence type="ECO:0000256" key="1">
    <source>
        <dbReference type="SAM" id="Phobius"/>
    </source>
</evidence>
<dbReference type="SUPFAM" id="SSF55073">
    <property type="entry name" value="Nucleotide cyclase"/>
    <property type="match status" value="1"/>
</dbReference>
<keyword evidence="4" id="KW-1185">Reference proteome</keyword>
<reference evidence="3 4" key="1">
    <citation type="submission" date="2016-02" db="EMBL/GenBank/DDBJ databases">
        <authorList>
            <person name="Teng J.L."/>
            <person name="Tang Y."/>
            <person name="Huang Y."/>
            <person name="Guo F."/>
            <person name="Wei W."/>
            <person name="Chen J.H."/>
            <person name="Wong S.Y."/>
            <person name="Lau S.K."/>
            <person name="Woo P.C."/>
        </authorList>
    </citation>
    <scope>NUCLEOTIDE SEQUENCE [LARGE SCALE GENOMIC DNA]</scope>
    <source>
        <strain evidence="3 4">JCM 13375</strain>
    </source>
</reference>
<dbReference type="Gene3D" id="3.30.70.270">
    <property type="match status" value="1"/>
</dbReference>
<keyword evidence="1" id="KW-0472">Membrane</keyword>
<dbReference type="PANTHER" id="PTHR45138">
    <property type="entry name" value="REGULATORY COMPONENTS OF SENSORY TRANSDUCTION SYSTEM"/>
    <property type="match status" value="1"/>
</dbReference>
<sequence>MPVGALLRIHRDGARVHAENLALICTLGMERPAALLSALCSFAGWGGVALLAIDDWSPAAIPSLFASALGFLWGARFATGRPLTYHGSLAYIAFSNAGLLIALHAAPSTLVALLETIWMLATVCFAYTWHGRVAVAIQYVVIVLCMIITATAAARFDDVRPVVLAISLGTVACAAQLSFLTFAGKERLGRFALTSERLSRLDELTGLLNRRGLTAVAGNRPGTVAVAMIDLDHFKRINDAHGHATGDEVLLLAARRLQTICGANALVARLGGDEFAVVTDHVPTDLGERLFDPADGTPVHASVGVAHGVADSAAALERLLAAADAAMYAAKHAGGRWIAS</sequence>
<feature type="transmembrane region" description="Helical" evidence="1">
    <location>
        <begin position="89"/>
        <end position="106"/>
    </location>
</feature>
<proteinExistence type="predicted"/>
<comment type="caution">
    <text evidence="3">The sequence shown here is derived from an EMBL/GenBank/DDBJ whole genome shotgun (WGS) entry which is preliminary data.</text>
</comment>
<organism evidence="3 4">
    <name type="scientific">Tsukamurella pseudospumae</name>
    <dbReference type="NCBI Taxonomy" id="239498"/>
    <lineage>
        <taxon>Bacteria</taxon>
        <taxon>Bacillati</taxon>
        <taxon>Actinomycetota</taxon>
        <taxon>Actinomycetes</taxon>
        <taxon>Mycobacteriales</taxon>
        <taxon>Tsukamurellaceae</taxon>
        <taxon>Tsukamurella</taxon>
    </lineage>
</organism>
<feature type="domain" description="GGDEF" evidence="2">
    <location>
        <begin position="222"/>
        <end position="340"/>
    </location>
</feature>
<feature type="transmembrane region" description="Helical" evidence="1">
    <location>
        <begin position="59"/>
        <end position="77"/>
    </location>
</feature>
<accession>A0A137YTN2</accession>
<dbReference type="CDD" id="cd01949">
    <property type="entry name" value="GGDEF"/>
    <property type="match status" value="1"/>
</dbReference>
<dbReference type="InterPro" id="IPR050469">
    <property type="entry name" value="Diguanylate_Cyclase"/>
</dbReference>
<dbReference type="PANTHER" id="PTHR45138:SF9">
    <property type="entry name" value="DIGUANYLATE CYCLASE DGCM-RELATED"/>
    <property type="match status" value="1"/>
</dbReference>
<keyword evidence="1" id="KW-1133">Transmembrane helix</keyword>
<evidence type="ECO:0000259" key="2">
    <source>
        <dbReference type="PROSITE" id="PS50887"/>
    </source>
</evidence>
<dbReference type="InterPro" id="IPR043128">
    <property type="entry name" value="Rev_trsase/Diguanyl_cyclase"/>
</dbReference>
<dbReference type="PROSITE" id="PS50887">
    <property type="entry name" value="GGDEF"/>
    <property type="match status" value="1"/>
</dbReference>
<dbReference type="Pfam" id="PF00990">
    <property type="entry name" value="GGDEF"/>
    <property type="match status" value="1"/>
</dbReference>
<protein>
    <recommendedName>
        <fullName evidence="2">GGDEF domain-containing protein</fullName>
    </recommendedName>
</protein>